<dbReference type="PANTHER" id="PTHR11712:SF336">
    <property type="entry name" value="3-OXOACYL-[ACYL-CARRIER-PROTEIN] SYNTHASE, MITOCHONDRIAL"/>
    <property type="match status" value="1"/>
</dbReference>
<comment type="similarity">
    <text evidence="2 4">Belongs to the thiolase-like superfamily. Beta-ketoacyl-ACP synthases family.</text>
</comment>
<dbReference type="GO" id="GO:0016746">
    <property type="term" value="F:acyltransferase activity"/>
    <property type="evidence" value="ECO:0007669"/>
    <property type="project" value="UniProtKB-KW"/>
</dbReference>
<protein>
    <submittedName>
        <fullName evidence="6">Beta-ketoacyl-[acyl-carrier-protein] synthase family protein</fullName>
        <ecNumber evidence="6">2.3.1.-</ecNumber>
    </submittedName>
</protein>
<keyword evidence="3 4" id="KW-0808">Transferase</keyword>
<dbReference type="NCBIfam" id="NF005589">
    <property type="entry name" value="PRK07314.1"/>
    <property type="match status" value="1"/>
</dbReference>
<accession>A0ABV1RCK0</accession>
<dbReference type="SMART" id="SM00825">
    <property type="entry name" value="PKS_KS"/>
    <property type="match status" value="1"/>
</dbReference>
<comment type="pathway">
    <text evidence="1">Lipid metabolism; fatty acid biosynthesis.</text>
</comment>
<evidence type="ECO:0000256" key="2">
    <source>
        <dbReference type="ARBA" id="ARBA00008467"/>
    </source>
</evidence>
<dbReference type="EC" id="2.3.1.-" evidence="6"/>
<feature type="domain" description="Ketosynthase family 3 (KS3)" evidence="5">
    <location>
        <begin position="3"/>
        <end position="409"/>
    </location>
</feature>
<reference evidence="6 7" key="1">
    <citation type="submission" date="2024-06" db="EMBL/GenBank/DDBJ databases">
        <authorList>
            <person name="Chen R.Y."/>
        </authorList>
    </citation>
    <scope>NUCLEOTIDE SEQUENCE [LARGE SCALE GENOMIC DNA]</scope>
    <source>
        <strain evidence="6 7">D2</strain>
    </source>
</reference>
<dbReference type="Pfam" id="PF02801">
    <property type="entry name" value="Ketoacyl-synt_C"/>
    <property type="match status" value="1"/>
</dbReference>
<evidence type="ECO:0000256" key="4">
    <source>
        <dbReference type="RuleBase" id="RU003694"/>
    </source>
</evidence>
<dbReference type="PANTHER" id="PTHR11712">
    <property type="entry name" value="POLYKETIDE SYNTHASE-RELATED"/>
    <property type="match status" value="1"/>
</dbReference>
<dbReference type="EMBL" id="JBELOE010000061">
    <property type="protein sequence ID" value="MER2490605.1"/>
    <property type="molecule type" value="Genomic_DNA"/>
</dbReference>
<evidence type="ECO:0000256" key="3">
    <source>
        <dbReference type="ARBA" id="ARBA00022679"/>
    </source>
</evidence>
<organism evidence="6 7">
    <name type="scientific">Catenovulum sediminis</name>
    <dbReference type="NCBI Taxonomy" id="1740262"/>
    <lineage>
        <taxon>Bacteria</taxon>
        <taxon>Pseudomonadati</taxon>
        <taxon>Pseudomonadota</taxon>
        <taxon>Gammaproteobacteria</taxon>
        <taxon>Alteromonadales</taxon>
        <taxon>Alteromonadaceae</taxon>
        <taxon>Catenovulum</taxon>
    </lineage>
</organism>
<sequence length="412" mass="44120">MDKRKVVVTAVNACCSLGHDIDTVWHNLKQGNSGIKPISRFNAERHFTKIGGEIDDAYRDILDLTGQSAVSKNGELSLLCGQGLFLQENAKGIFESYPDIGLILGSGLGGLYFSEDNLKKMYETGGKRIHPMTVPNVDPNSIVSALSRRWQIHGHQFSISTACSSGANAIGTALDLIRNGRLDCIVTGGVEYTFTTLLYAGFDQLRAMSRCNDTPETSCKPFSQGRDGFIMGEGAAMLVLESEERALSRGATILAELTGYGVTGGAYHVVKPIEDGSDGKKAMALALSDAGIDSDNIDFISPHGTGTALNDQAEYNAMAALFGPKTSDIPVVPIKQLTGHMLGASGALEAVHTVKCIEDQIVTPIAYYQAEANQKLNISVGEANQHSIKHAMSNSFGFGNNNVSLIMSQYHH</sequence>
<dbReference type="InterPro" id="IPR020841">
    <property type="entry name" value="PKS_Beta-ketoAc_synthase_dom"/>
</dbReference>
<dbReference type="RefSeq" id="WP_143871832.1">
    <property type="nucleotide sequence ID" value="NZ_CP041660.1"/>
</dbReference>
<dbReference type="Pfam" id="PF00109">
    <property type="entry name" value="ketoacyl-synt"/>
    <property type="match status" value="1"/>
</dbReference>
<dbReference type="InterPro" id="IPR014031">
    <property type="entry name" value="Ketoacyl_synth_C"/>
</dbReference>
<name>A0ABV1RCK0_9ALTE</name>
<dbReference type="InterPro" id="IPR014030">
    <property type="entry name" value="Ketoacyl_synth_N"/>
</dbReference>
<keyword evidence="7" id="KW-1185">Reference proteome</keyword>
<keyword evidence="6" id="KW-0012">Acyltransferase</keyword>
<dbReference type="PROSITE" id="PS00606">
    <property type="entry name" value="KS3_1"/>
    <property type="match status" value="1"/>
</dbReference>
<evidence type="ECO:0000256" key="1">
    <source>
        <dbReference type="ARBA" id="ARBA00005194"/>
    </source>
</evidence>
<dbReference type="PROSITE" id="PS52004">
    <property type="entry name" value="KS3_2"/>
    <property type="match status" value="1"/>
</dbReference>
<dbReference type="InterPro" id="IPR016039">
    <property type="entry name" value="Thiolase-like"/>
</dbReference>
<dbReference type="InterPro" id="IPR018201">
    <property type="entry name" value="Ketoacyl_synth_AS"/>
</dbReference>
<dbReference type="Proteomes" id="UP001467690">
    <property type="component" value="Unassembled WGS sequence"/>
</dbReference>
<comment type="caution">
    <text evidence="6">The sequence shown here is derived from an EMBL/GenBank/DDBJ whole genome shotgun (WGS) entry which is preliminary data.</text>
</comment>
<gene>
    <name evidence="6" type="ORF">ABS311_01730</name>
</gene>
<evidence type="ECO:0000313" key="6">
    <source>
        <dbReference type="EMBL" id="MER2490605.1"/>
    </source>
</evidence>
<dbReference type="CDD" id="cd00834">
    <property type="entry name" value="KAS_I_II"/>
    <property type="match status" value="1"/>
</dbReference>
<dbReference type="SUPFAM" id="SSF53901">
    <property type="entry name" value="Thiolase-like"/>
    <property type="match status" value="2"/>
</dbReference>
<evidence type="ECO:0000313" key="7">
    <source>
        <dbReference type="Proteomes" id="UP001467690"/>
    </source>
</evidence>
<evidence type="ECO:0000259" key="5">
    <source>
        <dbReference type="PROSITE" id="PS52004"/>
    </source>
</evidence>
<proteinExistence type="inferred from homology"/>
<dbReference type="InterPro" id="IPR000794">
    <property type="entry name" value="Beta-ketoacyl_synthase"/>
</dbReference>
<dbReference type="Gene3D" id="3.40.47.10">
    <property type="match status" value="2"/>
</dbReference>